<gene>
    <name evidence="1" type="ORF">DDW13_05735</name>
</gene>
<reference evidence="1 2" key="1">
    <citation type="journal article" date="2015" name="Appl. Environ. Microbiol.">
        <title>Nanoarchaeota, Their Sulfolobales Host, and Nanoarchaeota Virus Distribution across Yellowstone National Park Hot Springs.</title>
        <authorList>
            <person name="Munson-McGee J.H."/>
            <person name="Field E.K."/>
            <person name="Bateson M."/>
            <person name="Rooney C."/>
            <person name="Stepanauskas R."/>
            <person name="Young M.J."/>
        </authorList>
    </citation>
    <scope>NUCLEOTIDE SEQUENCE [LARGE SCALE GENOMIC DNA]</scope>
    <source>
        <strain evidence="1">SCGC AC-742_N10</strain>
    </source>
</reference>
<organism evidence="1 2">
    <name type="scientific">Acidianus hospitalis</name>
    <dbReference type="NCBI Taxonomy" id="563177"/>
    <lineage>
        <taxon>Archaea</taxon>
        <taxon>Thermoproteota</taxon>
        <taxon>Thermoprotei</taxon>
        <taxon>Sulfolobales</taxon>
        <taxon>Sulfolobaceae</taxon>
        <taxon>Acidianus</taxon>
    </lineage>
</organism>
<dbReference type="Pfam" id="PF05167">
    <property type="entry name" value="DUF711"/>
    <property type="match status" value="1"/>
</dbReference>
<name>A0A2T9X4D1_9CREN</name>
<protein>
    <recommendedName>
        <fullName evidence="3">PFL family protein</fullName>
    </recommendedName>
</protein>
<evidence type="ECO:0008006" key="3">
    <source>
        <dbReference type="Google" id="ProtNLM"/>
    </source>
</evidence>
<evidence type="ECO:0000313" key="1">
    <source>
        <dbReference type="EMBL" id="PVU74953.1"/>
    </source>
</evidence>
<dbReference type="EMBL" id="QEFD01000170">
    <property type="protein sequence ID" value="PVU74953.1"/>
    <property type="molecule type" value="Genomic_DNA"/>
</dbReference>
<dbReference type="InterPro" id="IPR007841">
    <property type="entry name" value="UPF0210"/>
</dbReference>
<dbReference type="NCBIfam" id="NF003700">
    <property type="entry name" value="PRK05313.1"/>
    <property type="match status" value="1"/>
</dbReference>
<evidence type="ECO:0000313" key="2">
    <source>
        <dbReference type="Proteomes" id="UP000245638"/>
    </source>
</evidence>
<dbReference type="PANTHER" id="PTHR37560">
    <property type="entry name" value="UPF0210 PROTEIN SPR0218"/>
    <property type="match status" value="1"/>
</dbReference>
<dbReference type="Gene3D" id="3.20.70.20">
    <property type="match status" value="1"/>
</dbReference>
<sequence>MKYSADEIIEVVRMLSEEDLDIRSVTLSMNTLTLISDDVNKTLEKFNSLNPILEKFSYSVDKVSEKYGIKIVTKRVAVSPVQYFLEVLAESDGIKIGEKLEELAEKNGIDYISGYSAFADRGFTKGSLSVINTLAEVMNSTRRLTGMINAASTFSGLNSDAIKKFVDQIFSMKPEASSRVSILSNVPPDSPFVPSAHHGIGMPDMMINVAVSGPGVIENAIKRSSPSSLEELHDVIKRSAFKISRLGELIGKAVSKEIGVPFGSVDLSLAPSPKVGDSVAGIIEAMGIEKIGGHGSLSALAILMDAIKKGGSMATSHVGGLSSAFIPVSEDSIMAERALEGYVDFFTLLALSSVCNSGIDMVGVSKKQGKDKVIGLIMDVLSLGITLNKILGVRVIPVDSEPGTVIDLGGLLGKVVVMRLKDVSVERFTSLNGFIPNTIKRLEAG</sequence>
<dbReference type="PANTHER" id="PTHR37560:SF1">
    <property type="entry name" value="UPF0210 PROTEIN MJ1665"/>
    <property type="match status" value="1"/>
</dbReference>
<accession>A0A2T9X4D1</accession>
<dbReference type="AlphaFoldDB" id="A0A2T9X4D1"/>
<proteinExistence type="predicted"/>
<comment type="caution">
    <text evidence="1">The sequence shown here is derived from an EMBL/GenBank/DDBJ whole genome shotgun (WGS) entry which is preliminary data.</text>
</comment>
<dbReference type="SUPFAM" id="SSF51998">
    <property type="entry name" value="PFL-like glycyl radical enzymes"/>
    <property type="match status" value="1"/>
</dbReference>
<dbReference type="Proteomes" id="UP000245638">
    <property type="component" value="Unassembled WGS sequence"/>
</dbReference>